<feature type="transmembrane region" description="Helical" evidence="6">
    <location>
        <begin position="349"/>
        <end position="368"/>
    </location>
</feature>
<keyword evidence="2" id="KW-1003">Cell membrane</keyword>
<dbReference type="EMBL" id="JBDIVE010000019">
    <property type="protein sequence ID" value="MEN3070715.1"/>
    <property type="molecule type" value="Genomic_DNA"/>
</dbReference>
<dbReference type="InterPro" id="IPR003856">
    <property type="entry name" value="LPS_length_determ_N"/>
</dbReference>
<evidence type="ECO:0000256" key="5">
    <source>
        <dbReference type="ARBA" id="ARBA00023136"/>
    </source>
</evidence>
<feature type="transmembrane region" description="Helical" evidence="6">
    <location>
        <begin position="33"/>
        <end position="51"/>
    </location>
</feature>
<dbReference type="Proteomes" id="UP001410394">
    <property type="component" value="Unassembled WGS sequence"/>
</dbReference>
<accession>A0ABU9Z438</accession>
<gene>
    <name evidence="9" type="ORF">ABDB84_19685</name>
</gene>
<dbReference type="InterPro" id="IPR050445">
    <property type="entry name" value="Bact_polysacc_biosynth/exp"/>
</dbReference>
<evidence type="ECO:0000256" key="3">
    <source>
        <dbReference type="ARBA" id="ARBA00022692"/>
    </source>
</evidence>
<dbReference type="Pfam" id="PF13807">
    <property type="entry name" value="GNVR"/>
    <property type="match status" value="1"/>
</dbReference>
<reference evidence="9 10" key="1">
    <citation type="journal article" date="2018" name="Int. J. Syst. Evol. Microbiol.">
        <title>Uliginosibacterium sediminicola sp. nov., isolated from freshwater sediment.</title>
        <authorList>
            <person name="Hwang W.M."/>
            <person name="Kim S.M."/>
            <person name="Kang K."/>
            <person name="Ahn T.Y."/>
        </authorList>
    </citation>
    <scope>NUCLEOTIDE SEQUENCE [LARGE SCALE GENOMIC DNA]</scope>
    <source>
        <strain evidence="9 10">M1-21</strain>
    </source>
</reference>
<keyword evidence="3 6" id="KW-0812">Transmembrane</keyword>
<evidence type="ECO:0000313" key="10">
    <source>
        <dbReference type="Proteomes" id="UP001410394"/>
    </source>
</evidence>
<evidence type="ECO:0000256" key="2">
    <source>
        <dbReference type="ARBA" id="ARBA00022475"/>
    </source>
</evidence>
<dbReference type="RefSeq" id="WP_345921493.1">
    <property type="nucleotide sequence ID" value="NZ_JBDIVE010000019.1"/>
</dbReference>
<evidence type="ECO:0000256" key="6">
    <source>
        <dbReference type="SAM" id="Phobius"/>
    </source>
</evidence>
<feature type="domain" description="Polysaccharide chain length determinant N-terminal" evidence="7">
    <location>
        <begin position="16"/>
        <end position="105"/>
    </location>
</feature>
<feature type="domain" description="Tyrosine-protein kinase G-rich" evidence="8">
    <location>
        <begin position="294"/>
        <end position="371"/>
    </location>
</feature>
<comment type="subcellular location">
    <subcellularLocation>
        <location evidence="1">Cell membrane</location>
        <topology evidence="1">Multi-pass membrane protein</topology>
    </subcellularLocation>
</comment>
<keyword evidence="4 6" id="KW-1133">Transmembrane helix</keyword>
<sequence>MTTHTTSEPLRDTDEDEIHILDIVLVLARHKRILWMVPCLFVLVAIIYAFVSTPLYEARTSVLPPQQQSSGALSQLGGLAAVAGGSLGLKNPNDLYIAMLKSRDVGVSLIQRFKLQERYETRSRDDTLRALEKVTLIDSGKDGLINIAVTDPSPDVAASIANAYVDELRRVSKTLAVTEAAQRRLFFETQLRDTRKNLSDAEISLKQLQQKTGLLQLEAQGKVAIDATANLRAQIAARQVELVAMKNYATEQNPAVQRLRGELEALQSQLRQMERNGSDDALFSRQGMPEAGIEYVRKTRELKYQEMLYELLSRQYEIAKLDEAKDGANIQVLDKAVPPERKSKPKRTMIVLLALFAGVFLGLVLAFIREALQRLKSSPSQRSRLDEIRSALKA</sequence>
<evidence type="ECO:0000256" key="4">
    <source>
        <dbReference type="ARBA" id="ARBA00022989"/>
    </source>
</evidence>
<evidence type="ECO:0000259" key="7">
    <source>
        <dbReference type="Pfam" id="PF02706"/>
    </source>
</evidence>
<keyword evidence="5 6" id="KW-0472">Membrane</keyword>
<protein>
    <submittedName>
        <fullName evidence="9">GNVR domain-containing protein</fullName>
    </submittedName>
</protein>
<evidence type="ECO:0000259" key="8">
    <source>
        <dbReference type="Pfam" id="PF13807"/>
    </source>
</evidence>
<organism evidence="9 10">
    <name type="scientific">Uliginosibacterium sediminicola</name>
    <dbReference type="NCBI Taxonomy" id="2024550"/>
    <lineage>
        <taxon>Bacteria</taxon>
        <taxon>Pseudomonadati</taxon>
        <taxon>Pseudomonadota</taxon>
        <taxon>Betaproteobacteria</taxon>
        <taxon>Rhodocyclales</taxon>
        <taxon>Zoogloeaceae</taxon>
        <taxon>Uliginosibacterium</taxon>
    </lineage>
</organism>
<proteinExistence type="predicted"/>
<keyword evidence="10" id="KW-1185">Reference proteome</keyword>
<comment type="caution">
    <text evidence="9">The sequence shown here is derived from an EMBL/GenBank/DDBJ whole genome shotgun (WGS) entry which is preliminary data.</text>
</comment>
<name>A0ABU9Z438_9RHOO</name>
<dbReference type="InterPro" id="IPR032807">
    <property type="entry name" value="GNVR"/>
</dbReference>
<dbReference type="PANTHER" id="PTHR32309:SF13">
    <property type="entry name" value="FERRIC ENTEROBACTIN TRANSPORT PROTEIN FEPE"/>
    <property type="match status" value="1"/>
</dbReference>
<evidence type="ECO:0000256" key="1">
    <source>
        <dbReference type="ARBA" id="ARBA00004651"/>
    </source>
</evidence>
<dbReference type="Pfam" id="PF02706">
    <property type="entry name" value="Wzz"/>
    <property type="match status" value="1"/>
</dbReference>
<evidence type="ECO:0000313" key="9">
    <source>
        <dbReference type="EMBL" id="MEN3070715.1"/>
    </source>
</evidence>
<dbReference type="PANTHER" id="PTHR32309">
    <property type="entry name" value="TYROSINE-PROTEIN KINASE"/>
    <property type="match status" value="1"/>
</dbReference>